<evidence type="ECO:0000256" key="5">
    <source>
        <dbReference type="ARBA" id="ARBA00022787"/>
    </source>
</evidence>
<evidence type="ECO:0000256" key="2">
    <source>
        <dbReference type="ARBA" id="ARBA00022448"/>
    </source>
</evidence>
<keyword evidence="8 10" id="KW-0496">Mitochondrion</keyword>
<dbReference type="InterPro" id="IPR027536">
    <property type="entry name" value="MDM34"/>
</dbReference>
<feature type="compositionally biased region" description="Low complexity" evidence="11">
    <location>
        <begin position="368"/>
        <end position="379"/>
    </location>
</feature>
<dbReference type="PANTHER" id="PTHR28185">
    <property type="entry name" value="MITOCHONDRIAL DISTRIBUTION AND MORPHOLOGY PROTEIN 34"/>
    <property type="match status" value="1"/>
</dbReference>
<dbReference type="CDD" id="cd21673">
    <property type="entry name" value="SMP_Mdm34"/>
    <property type="match status" value="1"/>
</dbReference>
<dbReference type="InterPro" id="IPR031468">
    <property type="entry name" value="SMP_LBD"/>
</dbReference>
<name>A0A1B7SIG6_9ASCO</name>
<proteinExistence type="inferred from homology"/>
<dbReference type="AlphaFoldDB" id="A0A1B7SIG6"/>
<evidence type="ECO:0000256" key="11">
    <source>
        <dbReference type="SAM" id="MobiDB-lite"/>
    </source>
</evidence>
<evidence type="ECO:0000313" key="13">
    <source>
        <dbReference type="Proteomes" id="UP000788993"/>
    </source>
</evidence>
<keyword evidence="6" id="KW-0445">Lipid transport</keyword>
<keyword evidence="9 10" id="KW-0472">Membrane</keyword>
<dbReference type="EMBL" id="JAEUBD010001266">
    <property type="protein sequence ID" value="KAH3662779.1"/>
    <property type="molecule type" value="Genomic_DNA"/>
</dbReference>
<comment type="subunit">
    <text evidence="10">Component of the ER-mitochondria encounter structure (ERMES) or MDM complex, composed of MMM1, MDM10, MDM12 and MDM34.</text>
</comment>
<dbReference type="Pfam" id="PF26545">
    <property type="entry name" value="Mdm34_N"/>
    <property type="match status" value="1"/>
</dbReference>
<dbReference type="GO" id="GO:0007005">
    <property type="term" value="P:mitochondrion organization"/>
    <property type="evidence" value="ECO:0007669"/>
    <property type="project" value="InterPro"/>
</dbReference>
<keyword evidence="7" id="KW-0446">Lipid-binding</keyword>
<comment type="similarity">
    <text evidence="10">Belongs to the MDM34 family.</text>
</comment>
<dbReference type="RefSeq" id="XP_018211168.1">
    <property type="nucleotide sequence ID" value="XM_018354127.1"/>
</dbReference>
<dbReference type="GO" id="GO:0015914">
    <property type="term" value="P:phospholipid transport"/>
    <property type="evidence" value="ECO:0007669"/>
    <property type="project" value="TreeGrafter"/>
</dbReference>
<dbReference type="GO" id="GO:0032865">
    <property type="term" value="C:ERMES complex"/>
    <property type="evidence" value="ECO:0007669"/>
    <property type="project" value="UniProtKB-UniRule"/>
</dbReference>
<dbReference type="HAMAP" id="MF_03105">
    <property type="entry name" value="Mdm34"/>
    <property type="match status" value="1"/>
</dbReference>
<dbReference type="PANTHER" id="PTHR28185:SF1">
    <property type="entry name" value="MITOCHONDRIAL DISTRIBUTION AND MORPHOLOGY PROTEIN 34"/>
    <property type="match status" value="1"/>
</dbReference>
<sequence length="470" mass="53334">MSFQINWEAIEKQSFSSYTRELLNEALNSGKRPNILSSDIKIVDLNFGHISPEFEILEIGDLAPDRFRGIFKFKYDGDASVTVNTKVSASPLKIYNNNIYDELVEKNKAYARDCKQLAEFVSPQFNGSDCNFDIPLNLTLGKFKLSSIIIIVFNKTKGLTLVFKNDPLESIEVSSTFDRIKPIAKFLQKTIETQISELFKEFLPSYLYKFSLKYTTQSLLQFHQDLLNEEQDLQEKRVLLKDVDPEFPLRISPGSLMRLTRITSSRQTLALGGSLSCDRMNDDVVTKSFANAILASSNTVSWNRIHLSNADMQYGSMGRKLEVIKDFQSRSFFKNAHDGVKPKRRVIKLNKSKQSPPQEDSFAESTEESIPMSESSPPSTASTLVEETAEKLPDAPVFPNNNYLSSLQFKLAKKTEPGPPSAFKVPEKPTHHIDQLEHLEIQSRRLKLEKLLANHHTTTPFYDSPPPYSV</sequence>
<dbReference type="OrthoDB" id="17927at2759"/>
<comment type="subcellular location">
    <subcellularLocation>
        <location evidence="1">Membrane</location>
    </subcellularLocation>
    <subcellularLocation>
        <location evidence="10">Mitochondrion outer membrane</location>
        <topology evidence="10">Multi-pass membrane protein</topology>
    </subcellularLocation>
    <text evidence="10">The ERMES/MDM complex localizes to a few discrete foci (around 10 per single cell), that represent mitochondria-endoplasmic reticulum junctions. These foci are often found next to mtDNA nucleoids.</text>
</comment>
<keyword evidence="3 10" id="KW-1134">Transmembrane beta strand</keyword>
<organism evidence="12 13">
    <name type="scientific">Ogataea polymorpha</name>
    <dbReference type="NCBI Taxonomy" id="460523"/>
    <lineage>
        <taxon>Eukaryota</taxon>
        <taxon>Fungi</taxon>
        <taxon>Dikarya</taxon>
        <taxon>Ascomycota</taxon>
        <taxon>Saccharomycotina</taxon>
        <taxon>Pichiomycetes</taxon>
        <taxon>Pichiales</taxon>
        <taxon>Pichiaceae</taxon>
        <taxon>Ogataea</taxon>
    </lineage>
</organism>
<evidence type="ECO:0000256" key="6">
    <source>
        <dbReference type="ARBA" id="ARBA00023055"/>
    </source>
</evidence>
<keyword evidence="5 10" id="KW-1000">Mitochondrion outer membrane</keyword>
<dbReference type="Proteomes" id="UP000788993">
    <property type="component" value="Unassembled WGS sequence"/>
</dbReference>
<dbReference type="PROSITE" id="PS51847">
    <property type="entry name" value="SMP"/>
    <property type="match status" value="1"/>
</dbReference>
<evidence type="ECO:0000256" key="10">
    <source>
        <dbReference type="HAMAP-Rule" id="MF_03105"/>
    </source>
</evidence>
<evidence type="ECO:0000256" key="3">
    <source>
        <dbReference type="ARBA" id="ARBA00022452"/>
    </source>
</evidence>
<dbReference type="GO" id="GO:1990456">
    <property type="term" value="P:mitochondrion-endoplasmic reticulum membrane tethering"/>
    <property type="evidence" value="ECO:0007669"/>
    <property type="project" value="TreeGrafter"/>
</dbReference>
<protein>
    <recommendedName>
        <fullName evidence="10">Mitochondrial distribution and morphology protein 34</fullName>
    </recommendedName>
</protein>
<evidence type="ECO:0000256" key="1">
    <source>
        <dbReference type="ARBA" id="ARBA00004370"/>
    </source>
</evidence>
<reference evidence="12" key="1">
    <citation type="journal article" date="2021" name="Open Biol.">
        <title>Shared evolutionary footprints suggest mitochondrial oxidative damage underlies multiple complex I losses in fungi.</title>
        <authorList>
            <person name="Schikora-Tamarit M.A."/>
            <person name="Marcet-Houben M."/>
            <person name="Nosek J."/>
            <person name="Gabaldon T."/>
        </authorList>
    </citation>
    <scope>NUCLEOTIDE SEQUENCE</scope>
    <source>
        <strain evidence="12">NCAIM Y.01608</strain>
    </source>
</reference>
<keyword evidence="4 10" id="KW-0812">Transmembrane</keyword>
<gene>
    <name evidence="10" type="primary">MDM34</name>
    <name evidence="12" type="ORF">OGATHE_004355</name>
</gene>
<feature type="region of interest" description="Disordered" evidence="11">
    <location>
        <begin position="344"/>
        <end position="387"/>
    </location>
</feature>
<evidence type="ECO:0000313" key="12">
    <source>
        <dbReference type="EMBL" id="KAH3662779.1"/>
    </source>
</evidence>
<evidence type="ECO:0000256" key="9">
    <source>
        <dbReference type="ARBA" id="ARBA00023136"/>
    </source>
</evidence>
<evidence type="ECO:0000256" key="7">
    <source>
        <dbReference type="ARBA" id="ARBA00023121"/>
    </source>
</evidence>
<keyword evidence="13" id="KW-1185">Reference proteome</keyword>
<evidence type="ECO:0000256" key="4">
    <source>
        <dbReference type="ARBA" id="ARBA00022692"/>
    </source>
</evidence>
<comment type="caution">
    <text evidence="12">The sequence shown here is derived from an EMBL/GenBank/DDBJ whole genome shotgun (WGS) entry which is preliminary data.</text>
</comment>
<dbReference type="GO" id="GO:0008289">
    <property type="term" value="F:lipid binding"/>
    <property type="evidence" value="ECO:0007669"/>
    <property type="project" value="UniProtKB-KW"/>
</dbReference>
<accession>A0A1B7SIG6</accession>
<keyword evidence="2" id="KW-0813">Transport</keyword>
<evidence type="ECO:0000256" key="8">
    <source>
        <dbReference type="ARBA" id="ARBA00023128"/>
    </source>
</evidence>
<comment type="function">
    <text evidence="10">Component of the ERMES/MDM complex, which serves as a molecular tether to connect the endoplasmic reticulum (ER) and mitochondria. Components of this complex are involved in the control of mitochondrial shape and protein biogenesis, and function in nonvesicular lipid trafficking between the ER and mitochondria. MDM34 is required for the interaction of the ER-resident membrane protein MMM1 and the outer mitochondrial membrane-resident beta-barrel protein MDM10.</text>
</comment>
<dbReference type="InterPro" id="IPR058825">
    <property type="entry name" value="MDM34_N"/>
</dbReference>
<comment type="domain">
    <text evidence="10">Lacks alpha-helical transmembrane segments, suggesting that it resides in the membrane via beta-sheet conformations similar to those predicted for other outer membrane proteins and porin.</text>
</comment>
<reference evidence="12" key="2">
    <citation type="submission" date="2021-01" db="EMBL/GenBank/DDBJ databases">
        <authorList>
            <person name="Schikora-Tamarit M.A."/>
        </authorList>
    </citation>
    <scope>NUCLEOTIDE SEQUENCE</scope>
    <source>
        <strain evidence="12">NCAIM Y.01608</strain>
    </source>
</reference>